<dbReference type="GeneID" id="19240608"/>
<protein>
    <submittedName>
        <fullName evidence="2">Uncharacterized protein</fullName>
    </submittedName>
</protein>
<proteinExistence type="predicted"/>
<gene>
    <name evidence="2" type="ORF">EPUS_05660</name>
</gene>
<evidence type="ECO:0000313" key="3">
    <source>
        <dbReference type="Proteomes" id="UP000019373"/>
    </source>
</evidence>
<evidence type="ECO:0000313" key="2">
    <source>
        <dbReference type="EMBL" id="ERF68521.1"/>
    </source>
</evidence>
<reference evidence="3" key="1">
    <citation type="journal article" date="2014" name="BMC Genomics">
        <title>Genome characteristics reveal the impact of lichenization on lichen-forming fungus Endocarpon pusillum Hedwig (Verrucariales, Ascomycota).</title>
        <authorList>
            <person name="Wang Y.-Y."/>
            <person name="Liu B."/>
            <person name="Zhang X.-Y."/>
            <person name="Zhou Q.-M."/>
            <person name="Zhang T."/>
            <person name="Li H."/>
            <person name="Yu Y.-F."/>
            <person name="Zhang X.-L."/>
            <person name="Hao X.-Y."/>
            <person name="Wang M."/>
            <person name="Wang L."/>
            <person name="Wei J.-C."/>
        </authorList>
    </citation>
    <scope>NUCLEOTIDE SEQUENCE [LARGE SCALE GENOMIC DNA]</scope>
    <source>
        <strain evidence="3">Z07020 / HMAS-L-300199</strain>
    </source>
</reference>
<feature type="compositionally biased region" description="Polar residues" evidence="1">
    <location>
        <begin position="57"/>
        <end position="71"/>
    </location>
</feature>
<dbReference type="AlphaFoldDB" id="U1GA07"/>
<sequence>MAGLPSDIKDHTLQGVSCQMAKDPAHKPLQPLQTAQHPTHATTGISDEAAKTAHDFISSTTRRMSDAQSPHSPGLTDELLQQTHVFWDSNATRRKSHSKYLPDETLPGMTDQVVEEVSVFVEAAEGEAHYD</sequence>
<keyword evidence="3" id="KW-1185">Reference proteome</keyword>
<dbReference type="OMA" id="KSAHEFM"/>
<dbReference type="eggNOG" id="ENOG502R9IE">
    <property type="taxonomic scope" value="Eukaryota"/>
</dbReference>
<dbReference type="OrthoDB" id="4153491at2759"/>
<feature type="region of interest" description="Disordered" evidence="1">
    <location>
        <begin position="1"/>
        <end position="78"/>
    </location>
</feature>
<organism evidence="2 3">
    <name type="scientific">Endocarpon pusillum (strain Z07020 / HMAS-L-300199)</name>
    <name type="common">Lichen-forming fungus</name>
    <dbReference type="NCBI Taxonomy" id="1263415"/>
    <lineage>
        <taxon>Eukaryota</taxon>
        <taxon>Fungi</taxon>
        <taxon>Dikarya</taxon>
        <taxon>Ascomycota</taxon>
        <taxon>Pezizomycotina</taxon>
        <taxon>Eurotiomycetes</taxon>
        <taxon>Chaetothyriomycetidae</taxon>
        <taxon>Verrucariales</taxon>
        <taxon>Verrucariaceae</taxon>
        <taxon>Endocarpon</taxon>
    </lineage>
</organism>
<dbReference type="EMBL" id="KE721517">
    <property type="protein sequence ID" value="ERF68521.1"/>
    <property type="molecule type" value="Genomic_DNA"/>
</dbReference>
<dbReference type="RefSeq" id="XP_007805872.1">
    <property type="nucleotide sequence ID" value="XM_007807681.1"/>
</dbReference>
<dbReference type="Proteomes" id="UP000019373">
    <property type="component" value="Unassembled WGS sequence"/>
</dbReference>
<feature type="compositionally biased region" description="Polar residues" evidence="1">
    <location>
        <begin position="31"/>
        <end position="45"/>
    </location>
</feature>
<name>U1GA07_ENDPU</name>
<accession>U1GA07</accession>
<dbReference type="HOGENOM" id="CLU_126653_0_0_1"/>
<evidence type="ECO:0000256" key="1">
    <source>
        <dbReference type="SAM" id="MobiDB-lite"/>
    </source>
</evidence>